<evidence type="ECO:0000313" key="2">
    <source>
        <dbReference type="EMBL" id="BAU82745.1"/>
    </source>
</evidence>
<accession>A0A160NXH6</accession>
<proteinExistence type="predicted"/>
<dbReference type="GO" id="GO:0016747">
    <property type="term" value="F:acyltransferase activity, transferring groups other than amino-acyl groups"/>
    <property type="evidence" value="ECO:0007669"/>
    <property type="project" value="InterPro"/>
</dbReference>
<dbReference type="Gene3D" id="3.40.630.30">
    <property type="match status" value="1"/>
</dbReference>
<dbReference type="CDD" id="cd04301">
    <property type="entry name" value="NAT_SF"/>
    <property type="match status" value="1"/>
</dbReference>
<dbReference type="SUPFAM" id="SSF55729">
    <property type="entry name" value="Acyl-CoA N-acyltransferases (Nat)"/>
    <property type="match status" value="1"/>
</dbReference>
<sequence length="179" mass="19986">MSWHTFTVIAMTVQVTFRQADARDLDVLVRLHDDAARWMLRHAIDQWRPGTRGPGHFAARIAAGEVWLAEREGRVAGAYELWWEDASVWGPRPPEAGYVHRLMTDRTVAPAGTGRVLLAHAEERMAAAGRQLARLDCEAGDPRLRTYYEGAGYAVTGRLEKVAADGREYAVTLMEKTLA</sequence>
<dbReference type="AlphaFoldDB" id="A0A160NXH6"/>
<name>A0A160NXH6_STRLU</name>
<keyword evidence="3" id="KW-1185">Reference proteome</keyword>
<evidence type="ECO:0000259" key="1">
    <source>
        <dbReference type="PROSITE" id="PS51186"/>
    </source>
</evidence>
<dbReference type="InterPro" id="IPR000182">
    <property type="entry name" value="GNAT_dom"/>
</dbReference>
<protein>
    <submittedName>
        <fullName evidence="2">Conventional protein tyrosine phosphatase</fullName>
    </submittedName>
</protein>
<dbReference type="KEGG" id="slau:SLA_1807"/>
<reference evidence="2 3" key="1">
    <citation type="journal article" date="2016" name="Genome Announc.">
        <title>Complete Genome Sequence of Thiostrepton-Producing Streptomyces laurentii ATCC 31255.</title>
        <authorList>
            <person name="Doi K."/>
            <person name="Fujino Y."/>
            <person name="Nagayoshi Y."/>
            <person name="Ohshima T."/>
            <person name="Ogata S."/>
        </authorList>
    </citation>
    <scope>NUCLEOTIDE SEQUENCE [LARGE SCALE GENOMIC DNA]</scope>
    <source>
        <strain evidence="2 3">ATCC 31255</strain>
    </source>
</reference>
<dbReference type="EMBL" id="AP017424">
    <property type="protein sequence ID" value="BAU82745.1"/>
    <property type="molecule type" value="Genomic_DNA"/>
</dbReference>
<organism evidence="2 3">
    <name type="scientific">Streptomyces laurentii</name>
    <dbReference type="NCBI Taxonomy" id="39478"/>
    <lineage>
        <taxon>Bacteria</taxon>
        <taxon>Bacillati</taxon>
        <taxon>Actinomycetota</taxon>
        <taxon>Actinomycetes</taxon>
        <taxon>Kitasatosporales</taxon>
        <taxon>Streptomycetaceae</taxon>
        <taxon>Streptomyces</taxon>
    </lineage>
</organism>
<dbReference type="PROSITE" id="PS51186">
    <property type="entry name" value="GNAT"/>
    <property type="match status" value="1"/>
</dbReference>
<gene>
    <name evidence="2" type="ORF">SLA_1807</name>
</gene>
<dbReference type="Pfam" id="PF00583">
    <property type="entry name" value="Acetyltransf_1"/>
    <property type="match status" value="1"/>
</dbReference>
<dbReference type="Proteomes" id="UP000217676">
    <property type="component" value="Chromosome"/>
</dbReference>
<evidence type="ECO:0000313" key="3">
    <source>
        <dbReference type="Proteomes" id="UP000217676"/>
    </source>
</evidence>
<dbReference type="InterPro" id="IPR016181">
    <property type="entry name" value="Acyl_CoA_acyltransferase"/>
</dbReference>
<feature type="domain" description="N-acetyltransferase" evidence="1">
    <location>
        <begin position="15"/>
        <end position="179"/>
    </location>
</feature>